<name>A0A175WI19_9PEZI</name>
<dbReference type="CDD" id="cd00609">
    <property type="entry name" value="AAT_like"/>
    <property type="match status" value="1"/>
</dbReference>
<evidence type="ECO:0000313" key="8">
    <source>
        <dbReference type="EMBL" id="KXX83235.1"/>
    </source>
</evidence>
<evidence type="ECO:0000256" key="3">
    <source>
        <dbReference type="ARBA" id="ARBA00022576"/>
    </source>
</evidence>
<sequence>MTELSSRMQKPASAILPKIAATIADRTNAARKIDLATAENWLIRPEIAEIYKDALQKNLTLADLSYPDGFGGDPKLQEALAGFFNKYFSPLSPVQPGHVVVTPGASNCLDSLLFSICEAGDSVLVLAPFWNGFDVHFMLRPNIKVVPVFTTSVSFLDRPTRLLSESLVPALEAALKSCEDESRVKAFVITNPHNPFARCYPEVVLREAMQWCAKRGLHYISDEVYALSDFSATPSPVRENGISQGSAPATPNGTGTNHSTEPDPTPFTSALSIALPADKTPPISVVWSTSKDLGSSGLRMGAHVWRPRHQPSDRVASSLSSSTTTTLLSTSLALLSTTQLPTISMLLTRCLLTSPRFDALVVTNRARLREHHDTVTRRLRAWGIPFVPATSGPYLLARLGVGAGDGVEDVVDVLRREAMVLVSPGKGFHFPGPGDVQGWVRITFAVPGDVLQEGLDRIGRALGV</sequence>
<reference evidence="8 9" key="1">
    <citation type="journal article" date="2016" name="Genome Announc.">
        <title>Genome Sequence of Madurella mycetomatis mm55, Isolated from a Human Mycetoma Case in Sudan.</title>
        <authorList>
            <person name="Smit S."/>
            <person name="Derks M.F."/>
            <person name="Bervoets S."/>
            <person name="Fahal A."/>
            <person name="van Leeuwen W."/>
            <person name="van Belkum A."/>
            <person name="van de Sande W.W."/>
        </authorList>
    </citation>
    <scope>NUCLEOTIDE SEQUENCE [LARGE SCALE GENOMIC DNA]</scope>
    <source>
        <strain evidence="9">mm55</strain>
    </source>
</reference>
<dbReference type="PRINTS" id="PR00753">
    <property type="entry name" value="ACCSYNTHASE"/>
</dbReference>
<dbReference type="InterPro" id="IPR015424">
    <property type="entry name" value="PyrdxlP-dep_Trfase"/>
</dbReference>
<keyword evidence="9" id="KW-1185">Reference proteome</keyword>
<dbReference type="GO" id="GO:0006520">
    <property type="term" value="P:amino acid metabolic process"/>
    <property type="evidence" value="ECO:0007669"/>
    <property type="project" value="TreeGrafter"/>
</dbReference>
<protein>
    <recommendedName>
        <fullName evidence="7">Aminotransferase class I/classII large domain-containing protein</fullName>
    </recommendedName>
</protein>
<dbReference type="Gene3D" id="3.40.640.10">
    <property type="entry name" value="Type I PLP-dependent aspartate aminotransferase-like (Major domain)"/>
    <property type="match status" value="1"/>
</dbReference>
<dbReference type="InterPro" id="IPR050478">
    <property type="entry name" value="Ethylene_sulfur-biosynth"/>
</dbReference>
<organism evidence="8 9">
    <name type="scientific">Madurella mycetomatis</name>
    <dbReference type="NCBI Taxonomy" id="100816"/>
    <lineage>
        <taxon>Eukaryota</taxon>
        <taxon>Fungi</taxon>
        <taxon>Dikarya</taxon>
        <taxon>Ascomycota</taxon>
        <taxon>Pezizomycotina</taxon>
        <taxon>Sordariomycetes</taxon>
        <taxon>Sordariomycetidae</taxon>
        <taxon>Sordariales</taxon>
        <taxon>Sordariales incertae sedis</taxon>
        <taxon>Madurella</taxon>
    </lineage>
</organism>
<evidence type="ECO:0000256" key="4">
    <source>
        <dbReference type="ARBA" id="ARBA00022679"/>
    </source>
</evidence>
<evidence type="ECO:0000259" key="7">
    <source>
        <dbReference type="Pfam" id="PF00155"/>
    </source>
</evidence>
<comment type="cofactor">
    <cofactor evidence="1">
        <name>pyridoxal 5'-phosphate</name>
        <dbReference type="ChEBI" id="CHEBI:597326"/>
    </cofactor>
</comment>
<dbReference type="InterPro" id="IPR015421">
    <property type="entry name" value="PyrdxlP-dep_Trfase_major"/>
</dbReference>
<keyword evidence="3" id="KW-0032">Aminotransferase</keyword>
<comment type="similarity">
    <text evidence="2">Belongs to the class-I pyridoxal-phosphate-dependent aminotransferase family.</text>
</comment>
<dbReference type="InterPro" id="IPR015422">
    <property type="entry name" value="PyrdxlP-dep_Trfase_small"/>
</dbReference>
<dbReference type="GO" id="GO:0008483">
    <property type="term" value="F:transaminase activity"/>
    <property type="evidence" value="ECO:0007669"/>
    <property type="project" value="UniProtKB-KW"/>
</dbReference>
<dbReference type="GO" id="GO:0030170">
    <property type="term" value="F:pyridoxal phosphate binding"/>
    <property type="evidence" value="ECO:0007669"/>
    <property type="project" value="InterPro"/>
</dbReference>
<dbReference type="OrthoDB" id="7042322at2759"/>
<feature type="compositionally biased region" description="Polar residues" evidence="6">
    <location>
        <begin position="241"/>
        <end position="259"/>
    </location>
</feature>
<dbReference type="Pfam" id="PF00155">
    <property type="entry name" value="Aminotran_1_2"/>
    <property type="match status" value="1"/>
</dbReference>
<dbReference type="SUPFAM" id="SSF53383">
    <property type="entry name" value="PLP-dependent transferases"/>
    <property type="match status" value="1"/>
</dbReference>
<feature type="region of interest" description="Disordered" evidence="6">
    <location>
        <begin position="236"/>
        <end position="264"/>
    </location>
</feature>
<dbReference type="STRING" id="100816.A0A175WI19"/>
<dbReference type="PANTHER" id="PTHR43795">
    <property type="entry name" value="BIFUNCTIONAL ASPARTATE AMINOTRANSFERASE AND GLUTAMATE/ASPARTATE-PREPHENATE AMINOTRANSFERASE-RELATED"/>
    <property type="match status" value="1"/>
</dbReference>
<keyword evidence="4" id="KW-0808">Transferase</keyword>
<feature type="domain" description="Aminotransferase class I/classII large" evidence="7">
    <location>
        <begin position="70"/>
        <end position="458"/>
    </location>
</feature>
<dbReference type="InterPro" id="IPR004839">
    <property type="entry name" value="Aminotransferase_I/II_large"/>
</dbReference>
<evidence type="ECO:0000256" key="5">
    <source>
        <dbReference type="ARBA" id="ARBA00022898"/>
    </source>
</evidence>
<comment type="caution">
    <text evidence="8">The sequence shown here is derived from an EMBL/GenBank/DDBJ whole genome shotgun (WGS) entry which is preliminary data.</text>
</comment>
<gene>
    <name evidence="8" type="ORF">MMYC01_200285</name>
</gene>
<evidence type="ECO:0000256" key="1">
    <source>
        <dbReference type="ARBA" id="ARBA00001933"/>
    </source>
</evidence>
<proteinExistence type="inferred from homology"/>
<dbReference type="Gene3D" id="3.90.1150.10">
    <property type="entry name" value="Aspartate Aminotransferase, domain 1"/>
    <property type="match status" value="1"/>
</dbReference>
<evidence type="ECO:0000256" key="2">
    <source>
        <dbReference type="ARBA" id="ARBA00007441"/>
    </source>
</evidence>
<dbReference type="Proteomes" id="UP000078237">
    <property type="component" value="Unassembled WGS sequence"/>
</dbReference>
<dbReference type="PANTHER" id="PTHR43795:SF32">
    <property type="entry name" value="AMINOTRANSFERASE GLII-RELATED"/>
    <property type="match status" value="1"/>
</dbReference>
<evidence type="ECO:0000256" key="6">
    <source>
        <dbReference type="SAM" id="MobiDB-lite"/>
    </source>
</evidence>
<dbReference type="EMBL" id="LCTW02000002">
    <property type="protein sequence ID" value="KXX83235.1"/>
    <property type="molecule type" value="Genomic_DNA"/>
</dbReference>
<dbReference type="AlphaFoldDB" id="A0A175WI19"/>
<keyword evidence="5" id="KW-0663">Pyridoxal phosphate</keyword>
<accession>A0A175WI19</accession>
<evidence type="ECO:0000313" key="9">
    <source>
        <dbReference type="Proteomes" id="UP000078237"/>
    </source>
</evidence>
<dbReference type="VEuPathDB" id="FungiDB:MMYC01_200285"/>